<accession>A0AA47MI44</accession>
<evidence type="ECO:0000313" key="1">
    <source>
        <dbReference type="EMBL" id="KAK0140714.1"/>
    </source>
</evidence>
<name>A0AA47MI44_MERPO</name>
<dbReference type="AlphaFoldDB" id="A0AA47MI44"/>
<keyword evidence="2" id="KW-1185">Reference proteome</keyword>
<reference evidence="1" key="1">
    <citation type="journal article" date="2023" name="Front. Mar. Sci.">
        <title>A new Merluccius polli reference genome to investigate the effects of global change in West African waters.</title>
        <authorList>
            <person name="Mateo J.L."/>
            <person name="Blanco-Fernandez C."/>
            <person name="Garcia-Vazquez E."/>
            <person name="Machado-Schiaffino G."/>
        </authorList>
    </citation>
    <scope>NUCLEOTIDE SEQUENCE</scope>
    <source>
        <strain evidence="1">C29</strain>
        <tissue evidence="1">Fin</tissue>
    </source>
</reference>
<dbReference type="Proteomes" id="UP001174136">
    <property type="component" value="Unassembled WGS sequence"/>
</dbReference>
<dbReference type="EMBL" id="JAOPHQ010004029">
    <property type="protein sequence ID" value="KAK0140714.1"/>
    <property type="molecule type" value="Genomic_DNA"/>
</dbReference>
<organism evidence="1 2">
    <name type="scientific">Merluccius polli</name>
    <name type="common">Benguela hake</name>
    <name type="synonym">Merluccius cadenati</name>
    <dbReference type="NCBI Taxonomy" id="89951"/>
    <lineage>
        <taxon>Eukaryota</taxon>
        <taxon>Metazoa</taxon>
        <taxon>Chordata</taxon>
        <taxon>Craniata</taxon>
        <taxon>Vertebrata</taxon>
        <taxon>Euteleostomi</taxon>
        <taxon>Actinopterygii</taxon>
        <taxon>Neopterygii</taxon>
        <taxon>Teleostei</taxon>
        <taxon>Neoteleostei</taxon>
        <taxon>Acanthomorphata</taxon>
        <taxon>Zeiogadaria</taxon>
        <taxon>Gadariae</taxon>
        <taxon>Gadiformes</taxon>
        <taxon>Gadoidei</taxon>
        <taxon>Merlucciidae</taxon>
        <taxon>Merluccius</taxon>
    </lineage>
</organism>
<gene>
    <name evidence="1" type="ORF">N1851_022296</name>
</gene>
<sequence length="75" mass="8173">MGVRGKAHRQAVKDLSRAAEKGSQWLWMKRKDSPWVFKLVDGIYGGEPGTLGFTAEPSGGVVGLSAKHPRRRAPT</sequence>
<protein>
    <submittedName>
        <fullName evidence="1">Uncharacterized protein</fullName>
    </submittedName>
</protein>
<comment type="caution">
    <text evidence="1">The sequence shown here is derived from an EMBL/GenBank/DDBJ whole genome shotgun (WGS) entry which is preliminary data.</text>
</comment>
<evidence type="ECO:0000313" key="2">
    <source>
        <dbReference type="Proteomes" id="UP001174136"/>
    </source>
</evidence>
<proteinExistence type="predicted"/>